<evidence type="ECO:0000256" key="1">
    <source>
        <dbReference type="ARBA" id="ARBA00007074"/>
    </source>
</evidence>
<dbReference type="InterPro" id="IPR000064">
    <property type="entry name" value="NLP_P60_dom"/>
</dbReference>
<dbReference type="PANTHER" id="PTHR47359:SF3">
    <property type="entry name" value="NLP_P60 DOMAIN-CONTAINING PROTEIN-RELATED"/>
    <property type="match status" value="1"/>
</dbReference>
<evidence type="ECO:0000256" key="5">
    <source>
        <dbReference type="SAM" id="SignalP"/>
    </source>
</evidence>
<sequence>MAKAAIAATAALLLLPVLLGAVAGTTSARTTSSGPAHVDGIPDVLLDAYLRAAARLNSLEPGCTGMTWAILAGIGRVESTHAAGHDIAAHGDVEPPFTGPRLDGSGVGGNLTPHYDTDNGRWDGDTTYDRAVGVTQHLPANWARYGRDGNGDGAADPHNAYDSVLSTAVELCASGGSSVDFTDRAQLDAALYRYNPSRDYVDHVLEWIDAYTALPPATVGGGEGSDAGRAAAEWALAQVGKPYLWGGTGPNAFDCSGLTMRAWQAAGVDIPRVTTDQVRTGTPVGLDELAPGDLLFYDTGSGPAPSHVTMYVGGGQMVNAPSTGNPVRVEPVRSDYYSPRFTQARRPA</sequence>
<dbReference type="Gene3D" id="3.90.1720.10">
    <property type="entry name" value="endopeptidase domain like (from Nostoc punctiforme)"/>
    <property type="match status" value="1"/>
</dbReference>
<keyword evidence="4" id="KW-0788">Thiol protease</keyword>
<proteinExistence type="inferred from homology"/>
<dbReference type="SUPFAM" id="SSF53955">
    <property type="entry name" value="Lysozyme-like"/>
    <property type="match status" value="1"/>
</dbReference>
<evidence type="ECO:0000259" key="6">
    <source>
        <dbReference type="PROSITE" id="PS51935"/>
    </source>
</evidence>
<feature type="chain" id="PRO_5039091922" evidence="5">
    <location>
        <begin position="24"/>
        <end position="348"/>
    </location>
</feature>
<dbReference type="OrthoDB" id="5244330at2"/>
<keyword evidence="2" id="KW-0645">Protease</keyword>
<dbReference type="Pfam" id="PF00877">
    <property type="entry name" value="NLPC_P60"/>
    <property type="match status" value="1"/>
</dbReference>
<comment type="similarity">
    <text evidence="1">Belongs to the peptidase C40 family.</text>
</comment>
<dbReference type="EMBL" id="SNYN01000002">
    <property type="protein sequence ID" value="TDQ54391.1"/>
    <property type="molecule type" value="Genomic_DNA"/>
</dbReference>
<comment type="caution">
    <text evidence="7">The sequence shown here is derived from an EMBL/GenBank/DDBJ whole genome shotgun (WGS) entry which is preliminary data.</text>
</comment>
<evidence type="ECO:0000313" key="8">
    <source>
        <dbReference type="Proteomes" id="UP000295281"/>
    </source>
</evidence>
<dbReference type="InterPro" id="IPR051794">
    <property type="entry name" value="PG_Endopeptidase_C40"/>
</dbReference>
<name>A0A4R6V5Y3_9ACTN</name>
<evidence type="ECO:0000256" key="3">
    <source>
        <dbReference type="ARBA" id="ARBA00022801"/>
    </source>
</evidence>
<evidence type="ECO:0000256" key="2">
    <source>
        <dbReference type="ARBA" id="ARBA00022670"/>
    </source>
</evidence>
<reference evidence="7 8" key="1">
    <citation type="submission" date="2019-03" db="EMBL/GenBank/DDBJ databases">
        <title>Genomic Encyclopedia of Type Strains, Phase IV (KMG-IV): sequencing the most valuable type-strain genomes for metagenomic binning, comparative biology and taxonomic classification.</title>
        <authorList>
            <person name="Goeker M."/>
        </authorList>
    </citation>
    <scope>NUCLEOTIDE SEQUENCE [LARGE SCALE GENOMIC DNA]</scope>
    <source>
        <strain evidence="7 8">DSM 46770</strain>
    </source>
</reference>
<gene>
    <name evidence="7" type="ORF">EV190_102225</name>
</gene>
<evidence type="ECO:0000313" key="7">
    <source>
        <dbReference type="EMBL" id="TDQ54391.1"/>
    </source>
</evidence>
<keyword evidence="3" id="KW-0378">Hydrolase</keyword>
<accession>A0A4R6V5Y3</accession>
<dbReference type="GO" id="GO:0006508">
    <property type="term" value="P:proteolysis"/>
    <property type="evidence" value="ECO:0007669"/>
    <property type="project" value="UniProtKB-KW"/>
</dbReference>
<organism evidence="7 8">
    <name type="scientific">Actinorugispora endophytica</name>
    <dbReference type="NCBI Taxonomy" id="1605990"/>
    <lineage>
        <taxon>Bacteria</taxon>
        <taxon>Bacillati</taxon>
        <taxon>Actinomycetota</taxon>
        <taxon>Actinomycetes</taxon>
        <taxon>Streptosporangiales</taxon>
        <taxon>Nocardiopsidaceae</taxon>
        <taxon>Actinorugispora</taxon>
    </lineage>
</organism>
<dbReference type="InterPro" id="IPR038765">
    <property type="entry name" value="Papain-like_cys_pep_sf"/>
</dbReference>
<dbReference type="Pfam" id="PF13406">
    <property type="entry name" value="SLT_2"/>
    <property type="match status" value="1"/>
</dbReference>
<keyword evidence="5" id="KW-0732">Signal</keyword>
<dbReference type="PANTHER" id="PTHR47359">
    <property type="entry name" value="PEPTIDOGLYCAN DL-ENDOPEPTIDASE CWLO"/>
    <property type="match status" value="1"/>
</dbReference>
<protein>
    <submittedName>
        <fullName evidence="7">Transglycosylase protein with SLT domain</fullName>
    </submittedName>
</protein>
<feature type="domain" description="NlpC/P60" evidence="6">
    <location>
        <begin position="225"/>
        <end position="348"/>
    </location>
</feature>
<dbReference type="CDD" id="cd13399">
    <property type="entry name" value="Slt35-like"/>
    <property type="match status" value="1"/>
</dbReference>
<dbReference type="SUPFAM" id="SSF54001">
    <property type="entry name" value="Cysteine proteinases"/>
    <property type="match status" value="1"/>
</dbReference>
<dbReference type="AlphaFoldDB" id="A0A4R6V5Y3"/>
<dbReference type="InterPro" id="IPR031304">
    <property type="entry name" value="SLT_2"/>
</dbReference>
<dbReference type="InterPro" id="IPR023346">
    <property type="entry name" value="Lysozyme-like_dom_sf"/>
</dbReference>
<dbReference type="Proteomes" id="UP000295281">
    <property type="component" value="Unassembled WGS sequence"/>
</dbReference>
<dbReference type="GO" id="GO:0008234">
    <property type="term" value="F:cysteine-type peptidase activity"/>
    <property type="evidence" value="ECO:0007669"/>
    <property type="project" value="UniProtKB-KW"/>
</dbReference>
<evidence type="ECO:0000256" key="4">
    <source>
        <dbReference type="ARBA" id="ARBA00022807"/>
    </source>
</evidence>
<dbReference type="RefSeq" id="WP_133740361.1">
    <property type="nucleotide sequence ID" value="NZ_SNYN01000002.1"/>
</dbReference>
<dbReference type="PROSITE" id="PS51935">
    <property type="entry name" value="NLPC_P60"/>
    <property type="match status" value="1"/>
</dbReference>
<feature type="signal peptide" evidence="5">
    <location>
        <begin position="1"/>
        <end position="23"/>
    </location>
</feature>
<keyword evidence="8" id="KW-1185">Reference proteome</keyword>